<evidence type="ECO:0000313" key="5">
    <source>
        <dbReference type="Proteomes" id="UP001168528"/>
    </source>
</evidence>
<dbReference type="InterPro" id="IPR003346">
    <property type="entry name" value="Transposase_20"/>
</dbReference>
<gene>
    <name evidence="4" type="ORF">Q0590_36030</name>
</gene>
<feature type="domain" description="Transposase IS110-like N-terminal" evidence="2">
    <location>
        <begin position="8"/>
        <end position="154"/>
    </location>
</feature>
<keyword evidence="5" id="KW-1185">Reference proteome</keyword>
<feature type="coiled-coil region" evidence="1">
    <location>
        <begin position="170"/>
        <end position="197"/>
    </location>
</feature>
<accession>A0ABT8RI18</accession>
<dbReference type="Pfam" id="PF01548">
    <property type="entry name" value="DEDD_Tnp_IS110"/>
    <property type="match status" value="1"/>
</dbReference>
<keyword evidence="1" id="KW-0175">Coiled coil</keyword>
<dbReference type="NCBIfam" id="NF033542">
    <property type="entry name" value="transpos_IS110"/>
    <property type="match status" value="1"/>
</dbReference>
<protein>
    <submittedName>
        <fullName evidence="4">IS110 family transposase</fullName>
    </submittedName>
</protein>
<dbReference type="EMBL" id="JAUKPO010000086">
    <property type="protein sequence ID" value="MDO1451739.1"/>
    <property type="molecule type" value="Genomic_DNA"/>
</dbReference>
<reference evidence="4" key="1">
    <citation type="submission" date="2023-07" db="EMBL/GenBank/DDBJ databases">
        <title>The genome sequence of Rhodocytophaga aerolata KACC 12507.</title>
        <authorList>
            <person name="Zhang X."/>
        </authorList>
    </citation>
    <scope>NUCLEOTIDE SEQUENCE</scope>
    <source>
        <strain evidence="4">KACC 12507</strain>
    </source>
</reference>
<evidence type="ECO:0000259" key="2">
    <source>
        <dbReference type="Pfam" id="PF01548"/>
    </source>
</evidence>
<sequence>MMKKQVFIGIDVSKVTIDVSLFIPATQKLLHQQFSNKMSGFKQMLSWIEKQYSLTDCLFCMEDTGLYSYHLCYFLSSIQAHYVVESAYRIKHSMGIVRGKSDKADSAMVATYAYRHADTLTLHQLPASKLMELKLLLTHRNRLLKQKNRLSCALYELKGVESLLDVSFIIAAHKAQIKAIKEQIKQANTQIKGFFKEDKQLAEQYKLLSSVPGVGLLIAAHMLAYSEGFTKFSSWRKFACYVGTAPFPKQSGTSIKGRTKVSAIGNRRLKGLLSMGAVNMIRTDTEYRRFYKRRIKEGKHHMVVLNTIRNKLISRMFAVIRRQTPYVALQI</sequence>
<name>A0ABT8RI18_9BACT</name>
<dbReference type="InterPro" id="IPR002525">
    <property type="entry name" value="Transp_IS110-like_N"/>
</dbReference>
<feature type="domain" description="Transposase IS116/IS110/IS902 C-terminal" evidence="3">
    <location>
        <begin position="206"/>
        <end position="292"/>
    </location>
</feature>
<evidence type="ECO:0000259" key="3">
    <source>
        <dbReference type="Pfam" id="PF02371"/>
    </source>
</evidence>
<evidence type="ECO:0000256" key="1">
    <source>
        <dbReference type="SAM" id="Coils"/>
    </source>
</evidence>
<dbReference type="Pfam" id="PF02371">
    <property type="entry name" value="Transposase_20"/>
    <property type="match status" value="1"/>
</dbReference>
<dbReference type="PANTHER" id="PTHR33055">
    <property type="entry name" value="TRANSPOSASE FOR INSERTION SEQUENCE ELEMENT IS1111A"/>
    <property type="match status" value="1"/>
</dbReference>
<comment type="caution">
    <text evidence="4">The sequence shown here is derived from an EMBL/GenBank/DDBJ whole genome shotgun (WGS) entry which is preliminary data.</text>
</comment>
<dbReference type="PANTHER" id="PTHR33055:SF3">
    <property type="entry name" value="PUTATIVE TRANSPOSASE FOR IS117-RELATED"/>
    <property type="match status" value="1"/>
</dbReference>
<proteinExistence type="predicted"/>
<dbReference type="RefSeq" id="WP_302042536.1">
    <property type="nucleotide sequence ID" value="NZ_JAUKPO010000086.1"/>
</dbReference>
<dbReference type="Proteomes" id="UP001168528">
    <property type="component" value="Unassembled WGS sequence"/>
</dbReference>
<organism evidence="4 5">
    <name type="scientific">Rhodocytophaga aerolata</name>
    <dbReference type="NCBI Taxonomy" id="455078"/>
    <lineage>
        <taxon>Bacteria</taxon>
        <taxon>Pseudomonadati</taxon>
        <taxon>Bacteroidota</taxon>
        <taxon>Cytophagia</taxon>
        <taxon>Cytophagales</taxon>
        <taxon>Rhodocytophagaceae</taxon>
        <taxon>Rhodocytophaga</taxon>
    </lineage>
</organism>
<evidence type="ECO:0000313" key="4">
    <source>
        <dbReference type="EMBL" id="MDO1451739.1"/>
    </source>
</evidence>
<dbReference type="InterPro" id="IPR047650">
    <property type="entry name" value="Transpos_IS110"/>
</dbReference>